<keyword evidence="2" id="KW-1185">Reference proteome</keyword>
<organism evidence="1 2">
    <name type="scientific">Dactylosporangium matsuzakiense</name>
    <dbReference type="NCBI Taxonomy" id="53360"/>
    <lineage>
        <taxon>Bacteria</taxon>
        <taxon>Bacillati</taxon>
        <taxon>Actinomycetota</taxon>
        <taxon>Actinomycetes</taxon>
        <taxon>Micromonosporales</taxon>
        <taxon>Micromonosporaceae</taxon>
        <taxon>Dactylosporangium</taxon>
    </lineage>
</organism>
<reference evidence="1" key="1">
    <citation type="journal article" date="2014" name="Int. J. Syst. Evol. Microbiol.">
        <title>Complete genome sequence of Corynebacterium casei LMG S-19264T (=DSM 44701T), isolated from a smear-ripened cheese.</title>
        <authorList>
            <consortium name="US DOE Joint Genome Institute (JGI-PGF)"/>
            <person name="Walter F."/>
            <person name="Albersmeier A."/>
            <person name="Kalinowski J."/>
            <person name="Ruckert C."/>
        </authorList>
    </citation>
    <scope>NUCLEOTIDE SEQUENCE</scope>
    <source>
        <strain evidence="1">VKM Ac-1321</strain>
    </source>
</reference>
<dbReference type="InterPro" id="IPR008183">
    <property type="entry name" value="Aldose_1/G6P_1-epimerase"/>
</dbReference>
<comment type="caution">
    <text evidence="1">The sequence shown here is derived from an EMBL/GenBank/DDBJ whole genome shotgun (WGS) entry which is preliminary data.</text>
</comment>
<evidence type="ECO:0000313" key="2">
    <source>
        <dbReference type="Proteomes" id="UP001143480"/>
    </source>
</evidence>
<dbReference type="Pfam" id="PF01263">
    <property type="entry name" value="Aldose_epim"/>
    <property type="match status" value="1"/>
</dbReference>
<name>A0A9W6KGX2_9ACTN</name>
<protein>
    <submittedName>
        <fullName evidence="1">Aldose 1-epimerase</fullName>
    </submittedName>
</protein>
<sequence>MTILSLTMETAAAAQLKHAPSGTQWTIRSGGQEAVIVEVGGGVRTFTADGRDVVSGYAEHEHAVGSAGHVLAPWPNRIRDGQYTFGGEHLQLPLTEPDRHNAIHGLVNWVRWTAVDATEDSITVAHDLVPQAGYPWPLRLQTRWSVSEAGLRAEHEVTNTGGTPVPFGLATHPYVLVPGVPVDDLTLRVPARSRVLVDARLLPIGAAAVTGTEFDFVESRRLGATVLDTAFGEVDTNADGGSQVDIAAPDGRGVTVWADSAFTWWQVYSSDTLPPERLRKALAIEPMTCPPDAFRSGRDVIVLEPGTTWRGTWGIRAH</sequence>
<dbReference type="InterPro" id="IPR037480">
    <property type="entry name" value="YihR-like"/>
</dbReference>
<dbReference type="PANTHER" id="PTHR10091">
    <property type="entry name" value="ALDOSE-1-EPIMERASE"/>
    <property type="match status" value="1"/>
</dbReference>
<dbReference type="EMBL" id="BSFP01000019">
    <property type="protein sequence ID" value="GLL01862.1"/>
    <property type="molecule type" value="Genomic_DNA"/>
</dbReference>
<accession>A0A9W6KGX2</accession>
<dbReference type="GO" id="GO:0030246">
    <property type="term" value="F:carbohydrate binding"/>
    <property type="evidence" value="ECO:0007669"/>
    <property type="project" value="InterPro"/>
</dbReference>
<dbReference type="InterPro" id="IPR011013">
    <property type="entry name" value="Gal_mutarotase_sf_dom"/>
</dbReference>
<dbReference type="InterPro" id="IPR014718">
    <property type="entry name" value="GH-type_carb-bd"/>
</dbReference>
<dbReference type="AlphaFoldDB" id="A0A9W6KGX2"/>
<dbReference type="SUPFAM" id="SSF74650">
    <property type="entry name" value="Galactose mutarotase-like"/>
    <property type="match status" value="1"/>
</dbReference>
<dbReference type="Gene3D" id="2.70.98.10">
    <property type="match status" value="1"/>
</dbReference>
<dbReference type="Proteomes" id="UP001143480">
    <property type="component" value="Unassembled WGS sequence"/>
</dbReference>
<dbReference type="CDD" id="cd09022">
    <property type="entry name" value="Aldose_epim_Ec_YihR"/>
    <property type="match status" value="1"/>
</dbReference>
<dbReference type="GO" id="GO:0004034">
    <property type="term" value="F:aldose 1-epimerase activity"/>
    <property type="evidence" value="ECO:0007669"/>
    <property type="project" value="TreeGrafter"/>
</dbReference>
<reference evidence="1" key="2">
    <citation type="submission" date="2023-01" db="EMBL/GenBank/DDBJ databases">
        <authorList>
            <person name="Sun Q."/>
            <person name="Evtushenko L."/>
        </authorList>
    </citation>
    <scope>NUCLEOTIDE SEQUENCE</scope>
    <source>
        <strain evidence="1">VKM Ac-1321</strain>
    </source>
</reference>
<proteinExistence type="predicted"/>
<evidence type="ECO:0000313" key="1">
    <source>
        <dbReference type="EMBL" id="GLL01862.1"/>
    </source>
</evidence>
<dbReference type="PANTHER" id="PTHR10091:SF0">
    <property type="entry name" value="GALACTOSE MUTAROTASE"/>
    <property type="match status" value="1"/>
</dbReference>
<dbReference type="GO" id="GO:0033499">
    <property type="term" value="P:galactose catabolic process via UDP-galactose, Leloir pathway"/>
    <property type="evidence" value="ECO:0007669"/>
    <property type="project" value="TreeGrafter"/>
</dbReference>
<gene>
    <name evidence="1" type="primary">galM</name>
    <name evidence="1" type="ORF">GCM10017581_036040</name>
</gene>
<dbReference type="GO" id="GO:0006006">
    <property type="term" value="P:glucose metabolic process"/>
    <property type="evidence" value="ECO:0007669"/>
    <property type="project" value="TreeGrafter"/>
</dbReference>